<comment type="caution">
    <text evidence="1">The sequence shown here is derived from an EMBL/GenBank/DDBJ whole genome shotgun (WGS) entry which is preliminary data.</text>
</comment>
<evidence type="ECO:0000313" key="1">
    <source>
        <dbReference type="EMBL" id="KTC76766.1"/>
    </source>
</evidence>
<organism evidence="1 2">
    <name type="scientific">Legionella brunensis</name>
    <dbReference type="NCBI Taxonomy" id="29422"/>
    <lineage>
        <taxon>Bacteria</taxon>
        <taxon>Pseudomonadati</taxon>
        <taxon>Pseudomonadota</taxon>
        <taxon>Gammaproteobacteria</taxon>
        <taxon>Legionellales</taxon>
        <taxon>Legionellaceae</taxon>
        <taxon>Legionella</taxon>
    </lineage>
</organism>
<reference evidence="1 2" key="1">
    <citation type="submission" date="2015-11" db="EMBL/GenBank/DDBJ databases">
        <title>Genomic analysis of 38 Legionella species identifies large and diverse effector repertoires.</title>
        <authorList>
            <person name="Burstein D."/>
            <person name="Amaro F."/>
            <person name="Zusman T."/>
            <person name="Lifshitz Z."/>
            <person name="Cohen O."/>
            <person name="Gilbert J.A."/>
            <person name="Pupko T."/>
            <person name="Shuman H.A."/>
            <person name="Segal G."/>
        </authorList>
    </citation>
    <scope>NUCLEOTIDE SEQUENCE [LARGE SCALE GENOMIC DNA]</scope>
    <source>
        <strain evidence="1 2">ATCC 43878</strain>
    </source>
</reference>
<dbReference type="Proteomes" id="UP000054742">
    <property type="component" value="Unassembled WGS sequence"/>
</dbReference>
<keyword evidence="2" id="KW-1185">Reference proteome</keyword>
<accession>A0A0W0S0C4</accession>
<dbReference type="RefSeq" id="WP_058442844.1">
    <property type="nucleotide sequence ID" value="NZ_CAAAHU010000012.1"/>
</dbReference>
<name>A0A0W0S0C4_9GAMM</name>
<sequence>MPAPTKEEVEQFIRENESFFKTPLSNQSDFKAFYEKNDALKVIKEYSDGLEKLLYANKKRLTKESTMAVVYDWRKGDFSSALEFETIRQYIMDNKDHPAIALWRDKSVTFLKNQQVLKDQQVLEEQRMLKEQQQIRDVLETSGLNSCLEQIKEKATDFKGSYPKAWRAADTLYKDLTSQKEQFISKKITKEDFVTNCKNLIDDAEKGELKNHRGFFGRIFHNIQKALNVITLGLVGVSPTDSLVKMGMFKDSLKKVDSATLPEEKTEQQIQLK</sequence>
<dbReference type="EMBL" id="LNXV01000036">
    <property type="protein sequence ID" value="KTC76766.1"/>
    <property type="molecule type" value="Genomic_DNA"/>
</dbReference>
<proteinExistence type="predicted"/>
<evidence type="ECO:0000313" key="2">
    <source>
        <dbReference type="Proteomes" id="UP000054742"/>
    </source>
</evidence>
<dbReference type="AlphaFoldDB" id="A0A0W0S0C4"/>
<dbReference type="PATRIC" id="fig|29422.6.peg.3047"/>
<gene>
    <name evidence="1" type="ORF">Lbru_2873</name>
</gene>
<protein>
    <submittedName>
        <fullName evidence="1">Uncharacterized protein</fullName>
    </submittedName>
</protein>
<dbReference type="OrthoDB" id="5634947at2"/>